<dbReference type="RefSeq" id="WP_006308224.1">
    <property type="nucleotide sequence ID" value="NZ_JH601133.1"/>
</dbReference>
<dbReference type="InterPro" id="IPR043168">
    <property type="entry name" value="DegV_C"/>
</dbReference>
<comment type="function">
    <text evidence="1">May bind long-chain fatty acids, such as palmitate, and may play a role in lipid transport or fatty acid metabolism.</text>
</comment>
<name>H3NHG7_9LACT</name>
<dbReference type="InterPro" id="IPR003797">
    <property type="entry name" value="DegV"/>
</dbReference>
<evidence type="ECO:0000313" key="4">
    <source>
        <dbReference type="Proteomes" id="UP000006190"/>
    </source>
</evidence>
<comment type="caution">
    <text evidence="3">The sequence shown here is derived from an EMBL/GenBank/DDBJ whole genome shotgun (WGS) entry which is preliminary data.</text>
</comment>
<evidence type="ECO:0000256" key="1">
    <source>
        <dbReference type="ARBA" id="ARBA00003238"/>
    </source>
</evidence>
<dbReference type="PANTHER" id="PTHR33434:SF2">
    <property type="entry name" value="FATTY ACID-BINDING PROTEIN TM_1468"/>
    <property type="match status" value="1"/>
</dbReference>
<proteinExistence type="predicted"/>
<dbReference type="HOGENOM" id="CLU_048251_4_3_9"/>
<dbReference type="Pfam" id="PF02645">
    <property type="entry name" value="DegV"/>
    <property type="match status" value="1"/>
</dbReference>
<dbReference type="Gene3D" id="3.30.1180.10">
    <property type="match status" value="1"/>
</dbReference>
<keyword evidence="4" id="KW-1185">Reference proteome</keyword>
<accession>H3NHG7</accession>
<organism evidence="3 4">
    <name type="scientific">Facklamia languida CCUG 37842</name>
    <dbReference type="NCBI Taxonomy" id="883113"/>
    <lineage>
        <taxon>Bacteria</taxon>
        <taxon>Bacillati</taxon>
        <taxon>Bacillota</taxon>
        <taxon>Bacilli</taxon>
        <taxon>Lactobacillales</taxon>
        <taxon>Aerococcaceae</taxon>
        <taxon>Facklamia</taxon>
    </lineage>
</organism>
<protein>
    <submittedName>
        <fullName evidence="3">DegV family EDD domain-containing protein</fullName>
    </submittedName>
</protein>
<evidence type="ECO:0000256" key="2">
    <source>
        <dbReference type="ARBA" id="ARBA00023121"/>
    </source>
</evidence>
<dbReference type="STRING" id="883113.HMPREF9708_00306"/>
<dbReference type="PROSITE" id="PS51482">
    <property type="entry name" value="DEGV"/>
    <property type="match status" value="1"/>
</dbReference>
<dbReference type="PATRIC" id="fig|883113.3.peg.311"/>
<sequence>MNKLAIIADTTQDLTLEMGRRMNIEIVPYIVQMDDQVYRDQVDLTSQVFYQEMESARELLTAVPPVQDVMDCLAKVQEQGYDQALVITSSSKLTGMRQLYEILKSNGDTIPLTIFETDHIAIASGLFTLYAAELRNQGHSLNKIVAELERVHHQMRVFAVFRTLKYVIKGGRLNKYQSLLGTLLNINPLLTLKEGEITIVKKTRGRKRSYQLLKSTLQEQIRGHQKYIMALFGSANSQELKQLEADLDQEIQGASAYYVTDLTPVLGVHAGPLALGGAVMVLD</sequence>
<keyword evidence="2" id="KW-0446">Lipid-binding</keyword>
<evidence type="ECO:0000313" key="3">
    <source>
        <dbReference type="EMBL" id="EHR38222.1"/>
    </source>
</evidence>
<dbReference type="Gene3D" id="3.40.50.10170">
    <property type="match status" value="1"/>
</dbReference>
<reference evidence="3 4" key="1">
    <citation type="submission" date="2012-01" db="EMBL/GenBank/DDBJ databases">
        <title>The Genome Sequence of Facklamia languida CCUG 37842.</title>
        <authorList>
            <consortium name="The Broad Institute Genome Sequencing Platform"/>
            <person name="Earl A."/>
            <person name="Ward D."/>
            <person name="Feldgarden M."/>
            <person name="Gevers D."/>
            <person name="Huys G."/>
            <person name="Young S.K."/>
            <person name="Zeng Q."/>
            <person name="Gargeya S."/>
            <person name="Fitzgerald M."/>
            <person name="Haas B."/>
            <person name="Abouelleil A."/>
            <person name="Alvarado L."/>
            <person name="Arachchi H.M."/>
            <person name="Berlin A."/>
            <person name="Chapman S.B."/>
            <person name="Gearin G."/>
            <person name="Goldberg J."/>
            <person name="Griggs A."/>
            <person name="Gujja S."/>
            <person name="Hansen M."/>
            <person name="Heiman D."/>
            <person name="Howarth C."/>
            <person name="Larimer J."/>
            <person name="Lui A."/>
            <person name="MacDonald P.J.P."/>
            <person name="McCowen C."/>
            <person name="Montmayeur A."/>
            <person name="Murphy C."/>
            <person name="Neiman D."/>
            <person name="Pearson M."/>
            <person name="Priest M."/>
            <person name="Roberts A."/>
            <person name="Saif S."/>
            <person name="Shea T."/>
            <person name="Sisk P."/>
            <person name="Stolte C."/>
            <person name="Sykes S."/>
            <person name="Wortman J."/>
            <person name="Nusbaum C."/>
            <person name="Birren B."/>
        </authorList>
    </citation>
    <scope>NUCLEOTIDE SEQUENCE [LARGE SCALE GENOMIC DNA]</scope>
    <source>
        <strain evidence="3 4">CCUG 37842</strain>
    </source>
</reference>
<dbReference type="NCBIfam" id="TIGR00762">
    <property type="entry name" value="DegV"/>
    <property type="match status" value="1"/>
</dbReference>
<dbReference type="EMBL" id="AGEG01000002">
    <property type="protein sequence ID" value="EHR38222.1"/>
    <property type="molecule type" value="Genomic_DNA"/>
</dbReference>
<dbReference type="AlphaFoldDB" id="H3NHG7"/>
<dbReference type="Proteomes" id="UP000006190">
    <property type="component" value="Unassembled WGS sequence"/>
</dbReference>
<dbReference type="GO" id="GO:0008289">
    <property type="term" value="F:lipid binding"/>
    <property type="evidence" value="ECO:0007669"/>
    <property type="project" value="UniProtKB-KW"/>
</dbReference>
<dbReference type="PANTHER" id="PTHR33434">
    <property type="entry name" value="DEGV DOMAIN-CONTAINING PROTEIN DR_1986-RELATED"/>
    <property type="match status" value="1"/>
</dbReference>
<dbReference type="eggNOG" id="COG1307">
    <property type="taxonomic scope" value="Bacteria"/>
</dbReference>
<gene>
    <name evidence="3" type="ORF">HMPREF9708_00306</name>
</gene>
<dbReference type="InterPro" id="IPR050270">
    <property type="entry name" value="DegV_domain_contain"/>
</dbReference>
<dbReference type="SUPFAM" id="SSF82549">
    <property type="entry name" value="DAK1/DegV-like"/>
    <property type="match status" value="1"/>
</dbReference>